<comment type="catalytic activity">
    <reaction evidence="10">
        <text>N(6)-carboxybiotinyl-L-lysyl-[protein] + acetyl-CoA = N(6)-biotinyl-L-lysyl-[protein] + malonyl-CoA</text>
        <dbReference type="Rhea" id="RHEA:54728"/>
        <dbReference type="Rhea" id="RHEA-COMP:10505"/>
        <dbReference type="Rhea" id="RHEA-COMP:10506"/>
        <dbReference type="ChEBI" id="CHEBI:57288"/>
        <dbReference type="ChEBI" id="CHEBI:57384"/>
        <dbReference type="ChEBI" id="CHEBI:83144"/>
        <dbReference type="ChEBI" id="CHEBI:83145"/>
        <dbReference type="EC" id="2.1.3.15"/>
    </reaction>
</comment>
<dbReference type="InterPro" id="IPR011763">
    <property type="entry name" value="COA_CT_C"/>
</dbReference>
<dbReference type="EMBL" id="JAKUCV010004627">
    <property type="protein sequence ID" value="KAJ4834757.1"/>
    <property type="molecule type" value="Genomic_DNA"/>
</dbReference>
<reference evidence="13" key="1">
    <citation type="submission" date="2022-02" db="EMBL/GenBank/DDBJ databases">
        <authorList>
            <person name="Henning P.M."/>
            <person name="McCubbin A.G."/>
            <person name="Shore J.S."/>
        </authorList>
    </citation>
    <scope>NUCLEOTIDE SEQUENCE</scope>
    <source>
        <strain evidence="13">F60SS</strain>
        <tissue evidence="13">Leaves</tissue>
    </source>
</reference>
<dbReference type="PANTHER" id="PTHR42853:SF3">
    <property type="entry name" value="ACETYL-COENZYME A CARBOXYLASE CARBOXYL TRANSFERASE SUBUNIT ALPHA, CHLOROPLASTIC"/>
    <property type="match status" value="1"/>
</dbReference>
<dbReference type="GO" id="GO:0009317">
    <property type="term" value="C:acetyl-CoA carboxylase complex"/>
    <property type="evidence" value="ECO:0007669"/>
    <property type="project" value="InterPro"/>
</dbReference>
<evidence type="ECO:0000256" key="11">
    <source>
        <dbReference type="SAM" id="Coils"/>
    </source>
</evidence>
<dbReference type="Proteomes" id="UP001141552">
    <property type="component" value="Unassembled WGS sequence"/>
</dbReference>
<protein>
    <recommendedName>
        <fullName evidence="2">acetyl-CoA carboxytransferase</fullName>
        <ecNumber evidence="2">2.1.3.15</ecNumber>
    </recommendedName>
</protein>
<keyword evidence="5" id="KW-0547">Nucleotide-binding</keyword>
<dbReference type="InterPro" id="IPR001095">
    <property type="entry name" value="Acetyl_CoA_COase_a_su"/>
</dbReference>
<proteinExistence type="inferred from homology"/>
<dbReference type="HAMAP" id="MF_00823">
    <property type="entry name" value="AcetylCoA_CT_alpha"/>
    <property type="match status" value="1"/>
</dbReference>
<dbReference type="PROSITE" id="PS50989">
    <property type="entry name" value="COA_CT_CTER"/>
    <property type="match status" value="1"/>
</dbReference>
<keyword evidence="6" id="KW-0276">Fatty acid metabolism</keyword>
<sequence>MATSLLHSSTVALSGGSASDLLRSSSTGVNGIPLKRLGRAQFSSGNRGFSVVAKFRKSKKKYDYPWPKDPDPNVKGGILRHLSNFKPLQDHEKPKPVVLDFERPLVKIDKQIAELEKLAEKKSVDFSEQISSLKDRRQEILRESYLRLTPIQRVYIARHPHRPTFLDHVFNITERFVELHGDRAGYDDPAIVCGLGTMDGQTYMFIGHQKGRNTKEHVKRNFGMPTPHGYRKALRFMNYADHHGFPIITFCDTPGAFADLKSEYLGQGEAIARNIRDMFGLKVPIVSIVIGEGGSGGALAIACANKLLMLENAVFYVASPEASAAILWKTAKAAPKAARKLKITARELFELQIADGVIPEPLGGAHTDPLKTSQRIKNAITKAMNELENMDTERLLKHRNLKFRQIGRVQEGVPLNPRWKNRMKKTVLPPGKTSVDHNWEREFEKIKQQMSKPNKPSRMPTRLDLDELMKKLKEEIDNEYSEAVKTLGFGDRFSSLLKEISNAELQGQPMDPVLQGKMNELNNEFGKRLSKTPGYASLKSKLGMLKELSIAKSSVSKGEQLKVDIREEELRAKVAEKIKEIFGQSGIKEKIEKLRAEIKKLSPNKFGDINQETRENIMMIKREIELEIEMLKSMDFHLDELASFPQSRKIIKEALEHPDMKAMIDALKASLQKIVLATSGRLNPETGDLIKAFKVQVKELAQRTLFPQVEAKESLNEDVNKRIEEFYEEVNQKIEDISNVPEVRSKMEQIFELVKKRRTKAINDALKVLQEHLLKIFLTTIKSEFEEQYKQLQPEISAAREFNGGLDGNLKNSDIVERSSVEAGASRSLA</sequence>
<feature type="coiled-coil region" evidence="11">
    <location>
        <begin position="709"/>
        <end position="736"/>
    </location>
</feature>
<comment type="pathway">
    <text evidence="1">Lipid metabolism; malonyl-CoA biosynthesis; malonyl-CoA from acetyl-CoA: step 1/1.</text>
</comment>
<dbReference type="SUPFAM" id="SSF52096">
    <property type="entry name" value="ClpP/crotonase"/>
    <property type="match status" value="1"/>
</dbReference>
<evidence type="ECO:0000313" key="14">
    <source>
        <dbReference type="Proteomes" id="UP001141552"/>
    </source>
</evidence>
<evidence type="ECO:0000256" key="9">
    <source>
        <dbReference type="ARBA" id="ARBA00023160"/>
    </source>
</evidence>
<dbReference type="PANTHER" id="PTHR42853">
    <property type="entry name" value="ACETYL-COENZYME A CARBOXYLASE CARBOXYL TRANSFERASE SUBUNIT ALPHA"/>
    <property type="match status" value="1"/>
</dbReference>
<dbReference type="EC" id="2.1.3.15" evidence="2"/>
<dbReference type="PRINTS" id="PR01069">
    <property type="entry name" value="ACCCTRFRASEA"/>
</dbReference>
<dbReference type="GO" id="GO:0006633">
    <property type="term" value="P:fatty acid biosynthetic process"/>
    <property type="evidence" value="ECO:0007669"/>
    <property type="project" value="UniProtKB-KW"/>
</dbReference>
<evidence type="ECO:0000256" key="2">
    <source>
        <dbReference type="ARBA" id="ARBA00011883"/>
    </source>
</evidence>
<evidence type="ECO:0000256" key="8">
    <source>
        <dbReference type="ARBA" id="ARBA00023098"/>
    </source>
</evidence>
<dbReference type="NCBIfam" id="NF041504">
    <property type="entry name" value="AccA_sub"/>
    <property type="match status" value="1"/>
</dbReference>
<dbReference type="GO" id="GO:0003989">
    <property type="term" value="F:acetyl-CoA carboxylase activity"/>
    <property type="evidence" value="ECO:0007669"/>
    <property type="project" value="InterPro"/>
</dbReference>
<dbReference type="AlphaFoldDB" id="A0A9Q0FQK9"/>
<dbReference type="NCBIfam" id="TIGR00513">
    <property type="entry name" value="accA"/>
    <property type="match status" value="1"/>
</dbReference>
<evidence type="ECO:0000259" key="12">
    <source>
        <dbReference type="PROSITE" id="PS50989"/>
    </source>
</evidence>
<evidence type="ECO:0000256" key="4">
    <source>
        <dbReference type="ARBA" id="ARBA00022679"/>
    </source>
</evidence>
<keyword evidence="8" id="KW-0443">Lipid metabolism</keyword>
<dbReference type="Pfam" id="PF03255">
    <property type="entry name" value="ACCA"/>
    <property type="match status" value="1"/>
</dbReference>
<keyword evidence="4" id="KW-0808">Transferase</keyword>
<dbReference type="Gene3D" id="3.90.226.10">
    <property type="entry name" value="2-enoyl-CoA Hydratase, Chain A, domain 1"/>
    <property type="match status" value="1"/>
</dbReference>
<comment type="caution">
    <text evidence="13">The sequence shown here is derived from an EMBL/GenBank/DDBJ whole genome shotgun (WGS) entry which is preliminary data.</text>
</comment>
<keyword evidence="3" id="KW-0444">Lipid biosynthesis</keyword>
<feature type="domain" description="CoA carboxyltransferase C-terminal" evidence="12">
    <location>
        <begin position="133"/>
        <end position="386"/>
    </location>
</feature>
<keyword evidence="7" id="KW-0067">ATP-binding</keyword>
<evidence type="ECO:0000256" key="7">
    <source>
        <dbReference type="ARBA" id="ARBA00022840"/>
    </source>
</evidence>
<dbReference type="NCBIfam" id="NF004344">
    <property type="entry name" value="PRK05724.1"/>
    <property type="match status" value="1"/>
</dbReference>
<accession>A0A9Q0FQK9</accession>
<dbReference type="InterPro" id="IPR029045">
    <property type="entry name" value="ClpP/crotonase-like_dom_sf"/>
</dbReference>
<evidence type="ECO:0000256" key="6">
    <source>
        <dbReference type="ARBA" id="ARBA00022832"/>
    </source>
</evidence>
<name>A0A9Q0FQK9_9ROSI</name>
<keyword evidence="14" id="KW-1185">Reference proteome</keyword>
<gene>
    <name evidence="13" type="ORF">Tsubulata_012593</name>
</gene>
<evidence type="ECO:0000313" key="13">
    <source>
        <dbReference type="EMBL" id="KAJ4834757.1"/>
    </source>
</evidence>
<organism evidence="13 14">
    <name type="scientific">Turnera subulata</name>
    <dbReference type="NCBI Taxonomy" id="218843"/>
    <lineage>
        <taxon>Eukaryota</taxon>
        <taxon>Viridiplantae</taxon>
        <taxon>Streptophyta</taxon>
        <taxon>Embryophyta</taxon>
        <taxon>Tracheophyta</taxon>
        <taxon>Spermatophyta</taxon>
        <taxon>Magnoliopsida</taxon>
        <taxon>eudicotyledons</taxon>
        <taxon>Gunneridae</taxon>
        <taxon>Pentapetalae</taxon>
        <taxon>rosids</taxon>
        <taxon>fabids</taxon>
        <taxon>Malpighiales</taxon>
        <taxon>Passifloraceae</taxon>
        <taxon>Turnera</taxon>
    </lineage>
</organism>
<evidence type="ECO:0000256" key="10">
    <source>
        <dbReference type="ARBA" id="ARBA00049152"/>
    </source>
</evidence>
<evidence type="ECO:0000256" key="1">
    <source>
        <dbReference type="ARBA" id="ARBA00004956"/>
    </source>
</evidence>
<evidence type="ECO:0000256" key="5">
    <source>
        <dbReference type="ARBA" id="ARBA00022741"/>
    </source>
</evidence>
<reference evidence="13" key="2">
    <citation type="journal article" date="2023" name="Plants (Basel)">
        <title>Annotation of the Turnera subulata (Passifloraceae) Draft Genome Reveals the S-Locus Evolved after the Divergence of Turneroideae from Passifloroideae in a Stepwise Manner.</title>
        <authorList>
            <person name="Henning P.M."/>
            <person name="Roalson E.H."/>
            <person name="Mir W."/>
            <person name="McCubbin A.G."/>
            <person name="Shore J.S."/>
        </authorList>
    </citation>
    <scope>NUCLEOTIDE SEQUENCE</scope>
    <source>
        <strain evidence="13">F60SS</strain>
    </source>
</reference>
<evidence type="ECO:0000256" key="3">
    <source>
        <dbReference type="ARBA" id="ARBA00022516"/>
    </source>
</evidence>
<keyword evidence="9" id="KW-0275">Fatty acid biosynthesis</keyword>
<keyword evidence="11" id="KW-0175">Coiled coil</keyword>
<dbReference type="OrthoDB" id="196847at2759"/>
<dbReference type="GO" id="GO:0005524">
    <property type="term" value="F:ATP binding"/>
    <property type="evidence" value="ECO:0007669"/>
    <property type="project" value="UniProtKB-KW"/>
</dbReference>
<dbReference type="GO" id="GO:0016743">
    <property type="term" value="F:carboxyl- or carbamoyltransferase activity"/>
    <property type="evidence" value="ECO:0007669"/>
    <property type="project" value="InterPro"/>
</dbReference>